<organism evidence="2 3">
    <name type="scientific">Paenibacillus baimaensis</name>
    <dbReference type="NCBI Taxonomy" id="2982185"/>
    <lineage>
        <taxon>Bacteria</taxon>
        <taxon>Bacillati</taxon>
        <taxon>Bacillota</taxon>
        <taxon>Bacilli</taxon>
        <taxon>Bacillales</taxon>
        <taxon>Paenibacillaceae</taxon>
        <taxon>Paenibacillus</taxon>
    </lineage>
</organism>
<dbReference type="RefSeq" id="WP_262688911.1">
    <property type="nucleotide sequence ID" value="NZ_JAOQIO010000125.1"/>
</dbReference>
<name>A0ABT2UU71_9BACL</name>
<proteinExistence type="predicted"/>
<keyword evidence="1" id="KW-0812">Transmembrane</keyword>
<gene>
    <name evidence="2" type="ORF">OB236_39420</name>
</gene>
<protein>
    <recommendedName>
        <fullName evidence="4">DUF2116 family Zn-ribbon domain-containing protein</fullName>
    </recommendedName>
</protein>
<keyword evidence="1" id="KW-0472">Membrane</keyword>
<sequence>MVECPHCSQQTEFKRLCSHCGGIVIHTTEEKFNLMADSVQKVLQVEATKRKNKKSVRNLVYIVIILAVLTLIMGYVALRM</sequence>
<keyword evidence="1" id="KW-1133">Transmembrane helix</keyword>
<evidence type="ECO:0000256" key="1">
    <source>
        <dbReference type="SAM" id="Phobius"/>
    </source>
</evidence>
<dbReference type="Proteomes" id="UP001652445">
    <property type="component" value="Unassembled WGS sequence"/>
</dbReference>
<comment type="caution">
    <text evidence="2">The sequence shown here is derived from an EMBL/GenBank/DDBJ whole genome shotgun (WGS) entry which is preliminary data.</text>
</comment>
<evidence type="ECO:0008006" key="4">
    <source>
        <dbReference type="Google" id="ProtNLM"/>
    </source>
</evidence>
<keyword evidence="3" id="KW-1185">Reference proteome</keyword>
<evidence type="ECO:0000313" key="2">
    <source>
        <dbReference type="EMBL" id="MCU6798215.1"/>
    </source>
</evidence>
<feature type="transmembrane region" description="Helical" evidence="1">
    <location>
        <begin position="59"/>
        <end position="78"/>
    </location>
</feature>
<accession>A0ABT2UU71</accession>
<evidence type="ECO:0000313" key="3">
    <source>
        <dbReference type="Proteomes" id="UP001652445"/>
    </source>
</evidence>
<reference evidence="2 3" key="1">
    <citation type="submission" date="2022-09" db="EMBL/GenBank/DDBJ databases">
        <authorList>
            <person name="Han X.L."/>
            <person name="Wang Q."/>
            <person name="Lu T."/>
        </authorList>
    </citation>
    <scope>NUCLEOTIDE SEQUENCE [LARGE SCALE GENOMIC DNA]</scope>
    <source>
        <strain evidence="2 3">WQ 127069</strain>
    </source>
</reference>
<dbReference type="EMBL" id="JAOQIO010000125">
    <property type="protein sequence ID" value="MCU6798215.1"/>
    <property type="molecule type" value="Genomic_DNA"/>
</dbReference>